<name>A0A1X2HHX3_SYNRA</name>
<gene>
    <name evidence="6" type="ORF">BCR43DRAFT_522785</name>
</gene>
<dbReference type="OMA" id="MRCHCID"/>
<dbReference type="PROSITE" id="PS51891">
    <property type="entry name" value="CENP_V_GFA"/>
    <property type="match status" value="1"/>
</dbReference>
<dbReference type="InterPro" id="IPR006913">
    <property type="entry name" value="CENP-V/GFA"/>
</dbReference>
<dbReference type="PANTHER" id="PTHR33337:SF30">
    <property type="entry name" value="DUF636 DOMAIN PROTEIN (AFU_ORTHOLOGUE AFUA_1G03180)"/>
    <property type="match status" value="1"/>
</dbReference>
<dbReference type="InParanoid" id="A0A1X2HHX3"/>
<protein>
    <submittedName>
        <fullName evidence="6">Mss4-like protein</fullName>
    </submittedName>
</protein>
<feature type="domain" description="CENP-V/GFA" evidence="5">
    <location>
        <begin position="6"/>
        <end position="122"/>
    </location>
</feature>
<dbReference type="PANTHER" id="PTHR33337">
    <property type="entry name" value="GFA DOMAIN-CONTAINING PROTEIN"/>
    <property type="match status" value="1"/>
</dbReference>
<dbReference type="EMBL" id="MCGN01000003">
    <property type="protein sequence ID" value="ORY98695.1"/>
    <property type="molecule type" value="Genomic_DNA"/>
</dbReference>
<dbReference type="Pfam" id="PF04828">
    <property type="entry name" value="GFA"/>
    <property type="match status" value="1"/>
</dbReference>
<accession>A0A1X2HHX3</accession>
<comment type="caution">
    <text evidence="6">The sequence shown here is derived from an EMBL/GenBank/DDBJ whole genome shotgun (WGS) entry which is preliminary data.</text>
</comment>
<comment type="similarity">
    <text evidence="1">Belongs to the Gfa family.</text>
</comment>
<dbReference type="AlphaFoldDB" id="A0A1X2HHX3"/>
<dbReference type="SUPFAM" id="SSF51316">
    <property type="entry name" value="Mss4-like"/>
    <property type="match status" value="1"/>
</dbReference>
<dbReference type="OrthoDB" id="2212170at2759"/>
<dbReference type="Gene3D" id="3.90.1590.10">
    <property type="entry name" value="glutathione-dependent formaldehyde- activating enzyme (gfa)"/>
    <property type="match status" value="1"/>
</dbReference>
<evidence type="ECO:0000256" key="1">
    <source>
        <dbReference type="ARBA" id="ARBA00005495"/>
    </source>
</evidence>
<keyword evidence="7" id="KW-1185">Reference proteome</keyword>
<dbReference type="GO" id="GO:0046872">
    <property type="term" value="F:metal ion binding"/>
    <property type="evidence" value="ECO:0007669"/>
    <property type="project" value="UniProtKB-KW"/>
</dbReference>
<evidence type="ECO:0000256" key="2">
    <source>
        <dbReference type="ARBA" id="ARBA00022723"/>
    </source>
</evidence>
<evidence type="ECO:0000256" key="3">
    <source>
        <dbReference type="ARBA" id="ARBA00022833"/>
    </source>
</evidence>
<keyword evidence="3" id="KW-0862">Zinc</keyword>
<evidence type="ECO:0000256" key="4">
    <source>
        <dbReference type="ARBA" id="ARBA00023239"/>
    </source>
</evidence>
<dbReference type="Proteomes" id="UP000242180">
    <property type="component" value="Unassembled WGS sequence"/>
</dbReference>
<keyword evidence="4" id="KW-0456">Lyase</keyword>
<dbReference type="STRING" id="13706.A0A1X2HHX3"/>
<dbReference type="InterPro" id="IPR011057">
    <property type="entry name" value="Mss4-like_sf"/>
</dbReference>
<reference evidence="6 7" key="1">
    <citation type="submission" date="2016-07" db="EMBL/GenBank/DDBJ databases">
        <title>Pervasive Adenine N6-methylation of Active Genes in Fungi.</title>
        <authorList>
            <consortium name="DOE Joint Genome Institute"/>
            <person name="Mondo S.J."/>
            <person name="Dannebaum R.O."/>
            <person name="Kuo R.C."/>
            <person name="Labutti K."/>
            <person name="Haridas S."/>
            <person name="Kuo A."/>
            <person name="Salamov A."/>
            <person name="Ahrendt S.R."/>
            <person name="Lipzen A."/>
            <person name="Sullivan W."/>
            <person name="Andreopoulos W.B."/>
            <person name="Clum A."/>
            <person name="Lindquist E."/>
            <person name="Daum C."/>
            <person name="Ramamoorthy G.K."/>
            <person name="Gryganskyi A."/>
            <person name="Culley D."/>
            <person name="Magnuson J.K."/>
            <person name="James T.Y."/>
            <person name="O'Malley M.A."/>
            <person name="Stajich J.E."/>
            <person name="Spatafora J.W."/>
            <person name="Visel A."/>
            <person name="Grigoriev I.V."/>
        </authorList>
    </citation>
    <scope>NUCLEOTIDE SEQUENCE [LARGE SCALE GENOMIC DNA]</scope>
    <source>
        <strain evidence="6 7">NRRL 2496</strain>
    </source>
</reference>
<proteinExistence type="inferred from homology"/>
<evidence type="ECO:0000313" key="6">
    <source>
        <dbReference type="EMBL" id="ORY98695.1"/>
    </source>
</evidence>
<organism evidence="6 7">
    <name type="scientific">Syncephalastrum racemosum</name>
    <name type="common">Filamentous fungus</name>
    <dbReference type="NCBI Taxonomy" id="13706"/>
    <lineage>
        <taxon>Eukaryota</taxon>
        <taxon>Fungi</taxon>
        <taxon>Fungi incertae sedis</taxon>
        <taxon>Mucoromycota</taxon>
        <taxon>Mucoromycotina</taxon>
        <taxon>Mucoromycetes</taxon>
        <taxon>Mucorales</taxon>
        <taxon>Syncephalastraceae</taxon>
        <taxon>Syncephalastrum</taxon>
    </lineage>
</organism>
<evidence type="ECO:0000259" key="5">
    <source>
        <dbReference type="PROSITE" id="PS51891"/>
    </source>
</evidence>
<dbReference type="GO" id="GO:0016846">
    <property type="term" value="F:carbon-sulfur lyase activity"/>
    <property type="evidence" value="ECO:0007669"/>
    <property type="project" value="InterPro"/>
</dbReference>
<evidence type="ECO:0000313" key="7">
    <source>
        <dbReference type="Proteomes" id="UP000242180"/>
    </source>
</evidence>
<keyword evidence="2" id="KW-0479">Metal-binding</keyword>
<sequence length="150" mass="16012">MADTVYHASCLCKGIKITLRGAPVKAMICHCVDCQKSGGAPYQSNAIYNTAQLELDDPNNYAKMYLVPGSQTGSGVEKQKWFCGNCGCGLYNRPMKYNGEKSVVKTGILDGPNGSSGVSLLEPSSELFVKDRASFVMAINGAKQFEAAAN</sequence>